<sequence>MHWGLKLEFIKSMRTKKVWVLLGIMMLLYVPGFYLEKMNGNTPQTVGEAVNMLVSNIEDLAGFFLGILALLLGATAINSDLENGTIRVALSKPVRRIGYLGGKFLAHVVVLLAALLLMTVIGIIGLAWMGAPFGQKLVTESMLLNFLLLLAMIQLVALGYILSTMIKSSGTALGAALALFFILFMLIPSIVSFMAIKDYVFDENVNYDEVAERVDEYTTKYLFYSPLSQMGVILGDVYEDGNYVGIAHAIGKNPVNFGLIVGMTIVYFGGAFLRFARMDLR</sequence>
<feature type="transmembrane region" description="Helical" evidence="1">
    <location>
        <begin position="174"/>
        <end position="196"/>
    </location>
</feature>
<accession>Q5JI95</accession>
<feature type="transmembrane region" description="Helical" evidence="1">
    <location>
        <begin position="142"/>
        <end position="162"/>
    </location>
</feature>
<proteinExistence type="predicted"/>
<dbReference type="HOGENOM" id="CLU_854245_0_0_2"/>
<dbReference type="RefSeq" id="WP_011249892.1">
    <property type="nucleotide sequence ID" value="NC_006624.1"/>
</dbReference>
<dbReference type="EMBL" id="AP006878">
    <property type="protein sequence ID" value="BAD85130.1"/>
    <property type="molecule type" value="Genomic_DNA"/>
</dbReference>
<evidence type="ECO:0000313" key="2">
    <source>
        <dbReference type="EMBL" id="BAD85130.1"/>
    </source>
</evidence>
<evidence type="ECO:0000256" key="1">
    <source>
        <dbReference type="SAM" id="Phobius"/>
    </source>
</evidence>
<dbReference type="GO" id="GO:0005886">
    <property type="term" value="C:plasma membrane"/>
    <property type="evidence" value="ECO:0007669"/>
    <property type="project" value="UniProtKB-SubCell"/>
</dbReference>
<name>Q5JI95_THEKO</name>
<feature type="transmembrane region" description="Helical" evidence="1">
    <location>
        <begin position="104"/>
        <end position="130"/>
    </location>
</feature>
<organism evidence="2 3">
    <name type="scientific">Thermococcus kodakarensis (strain ATCC BAA-918 / JCM 12380 / KOD1)</name>
    <name type="common">Pyrococcus kodakaraensis (strain KOD1)</name>
    <dbReference type="NCBI Taxonomy" id="69014"/>
    <lineage>
        <taxon>Archaea</taxon>
        <taxon>Methanobacteriati</taxon>
        <taxon>Methanobacteriota</taxon>
        <taxon>Thermococci</taxon>
        <taxon>Thermococcales</taxon>
        <taxon>Thermococcaceae</taxon>
        <taxon>Thermococcus</taxon>
    </lineage>
</organism>
<gene>
    <name evidence="2" type="ordered locus">TK0941</name>
</gene>
<dbReference type="GO" id="GO:0140359">
    <property type="term" value="F:ABC-type transporter activity"/>
    <property type="evidence" value="ECO:0007669"/>
    <property type="project" value="InterPro"/>
</dbReference>
<reference evidence="2 3" key="1">
    <citation type="journal article" date="2005" name="Genome Res.">
        <title>Complete genome sequence of the hyperthermophilic archaeon Thermococcus kodakaraensis KOD1 and comparison with Pyrococcus genomes.</title>
        <authorList>
            <person name="Fukui T."/>
            <person name="Atomi H."/>
            <person name="Kanai T."/>
            <person name="Matsumi R."/>
            <person name="Fujiwara S."/>
            <person name="Imanaka T."/>
        </authorList>
    </citation>
    <scope>NUCLEOTIDE SEQUENCE [LARGE SCALE GENOMIC DNA]</scope>
    <source>
        <strain evidence="3">ATCC BAA-918 / JCM 12380 / KOD1</strain>
    </source>
</reference>
<protein>
    <submittedName>
        <fullName evidence="2">Hypothetical membrane protein, conserved</fullName>
    </submittedName>
</protein>
<dbReference type="KEGG" id="tko:TK0941"/>
<dbReference type="PANTHER" id="PTHR43471">
    <property type="entry name" value="ABC TRANSPORTER PERMEASE"/>
    <property type="match status" value="1"/>
</dbReference>
<dbReference type="EnsemblBacteria" id="BAD85130">
    <property type="protein sequence ID" value="BAD85130"/>
    <property type="gene ID" value="TK0941"/>
</dbReference>
<feature type="transmembrane region" description="Helical" evidence="1">
    <location>
        <begin position="18"/>
        <end position="35"/>
    </location>
</feature>
<dbReference type="Pfam" id="PF12679">
    <property type="entry name" value="ABC2_membrane_2"/>
    <property type="match status" value="1"/>
</dbReference>
<keyword evidence="3" id="KW-1185">Reference proteome</keyword>
<evidence type="ECO:0000313" key="3">
    <source>
        <dbReference type="Proteomes" id="UP000000536"/>
    </source>
</evidence>
<dbReference type="AlphaFoldDB" id="Q5JI95"/>
<dbReference type="InParanoid" id="Q5JI95"/>
<dbReference type="OrthoDB" id="86287at2157"/>
<keyword evidence="1" id="KW-1133">Transmembrane helix</keyword>
<dbReference type="eggNOG" id="arCOG02436">
    <property type="taxonomic scope" value="Archaea"/>
</dbReference>
<keyword evidence="1" id="KW-0812">Transmembrane</keyword>
<dbReference type="PATRIC" id="fig|69014.16.peg.919"/>
<dbReference type="GeneID" id="78447454"/>
<feature type="transmembrane region" description="Helical" evidence="1">
    <location>
        <begin position="257"/>
        <end position="276"/>
    </location>
</feature>
<feature type="transmembrane region" description="Helical" evidence="1">
    <location>
        <begin position="60"/>
        <end position="77"/>
    </location>
</feature>
<dbReference type="Proteomes" id="UP000000536">
    <property type="component" value="Chromosome"/>
</dbReference>
<dbReference type="STRING" id="69014.TK0941"/>
<dbReference type="PANTHER" id="PTHR43471:SF12">
    <property type="entry name" value="HYPOTHETICAL MEMBRANE PROTEIN, CONSERVED"/>
    <property type="match status" value="1"/>
</dbReference>
<keyword evidence="1" id="KW-0472">Membrane</keyword>